<evidence type="ECO:0000313" key="2">
    <source>
        <dbReference type="EMBL" id="KAG0464943.1"/>
    </source>
</evidence>
<accession>A0A835Q9N7</accession>
<feature type="coiled-coil region" evidence="1">
    <location>
        <begin position="34"/>
        <end position="82"/>
    </location>
</feature>
<sequence>MESLKQRIAFIDRRGPELEAEKKVAAASRNFKEAGRISAEAKTLSSEKENLLNELNKAVRGLEKLEGDMKGTIAKMQEHEVLVSQKEEEAAVAGFKRLQLVSIAARAERLAALKLGDSEEGELLLKEAEAAEERARELGQIYNLNMDNFETMSEHVVSVALITTCSGEQLAEIAASFKPSIADT</sequence>
<evidence type="ECO:0000256" key="1">
    <source>
        <dbReference type="SAM" id="Coils"/>
    </source>
</evidence>
<dbReference type="EMBL" id="JADCNM010000010">
    <property type="protein sequence ID" value="KAG0464943.1"/>
    <property type="molecule type" value="Genomic_DNA"/>
</dbReference>
<name>A0A835Q9N7_VANPL</name>
<keyword evidence="1" id="KW-0175">Coiled coil</keyword>
<dbReference type="Proteomes" id="UP000639772">
    <property type="component" value="Chromosome 10"/>
</dbReference>
<reference evidence="2 3" key="1">
    <citation type="journal article" date="2020" name="Nat. Food">
        <title>A phased Vanilla planifolia genome enables genetic improvement of flavour and production.</title>
        <authorList>
            <person name="Hasing T."/>
            <person name="Tang H."/>
            <person name="Brym M."/>
            <person name="Khazi F."/>
            <person name="Huang T."/>
            <person name="Chambers A.H."/>
        </authorList>
    </citation>
    <scope>NUCLEOTIDE SEQUENCE [LARGE SCALE GENOMIC DNA]</scope>
    <source>
        <tissue evidence="2">Leaf</tissue>
    </source>
</reference>
<dbReference type="AlphaFoldDB" id="A0A835Q9N7"/>
<proteinExistence type="predicted"/>
<gene>
    <name evidence="2" type="ORF">HPP92_019107</name>
</gene>
<dbReference type="OrthoDB" id="1301563at2759"/>
<protein>
    <submittedName>
        <fullName evidence="2">Uncharacterized protein</fullName>
    </submittedName>
</protein>
<dbReference type="PANTHER" id="PTHR38394:SF1">
    <property type="entry name" value="NEUROFILAMENT LIGHT PROTEIN"/>
    <property type="match status" value="1"/>
</dbReference>
<comment type="caution">
    <text evidence="2">The sequence shown here is derived from an EMBL/GenBank/DDBJ whole genome shotgun (WGS) entry which is preliminary data.</text>
</comment>
<dbReference type="PANTHER" id="PTHR38394">
    <property type="entry name" value="NEUROFILAMENT LIGHT PROTEIN"/>
    <property type="match status" value="1"/>
</dbReference>
<organism evidence="2 3">
    <name type="scientific">Vanilla planifolia</name>
    <name type="common">Vanilla</name>
    <dbReference type="NCBI Taxonomy" id="51239"/>
    <lineage>
        <taxon>Eukaryota</taxon>
        <taxon>Viridiplantae</taxon>
        <taxon>Streptophyta</taxon>
        <taxon>Embryophyta</taxon>
        <taxon>Tracheophyta</taxon>
        <taxon>Spermatophyta</taxon>
        <taxon>Magnoliopsida</taxon>
        <taxon>Liliopsida</taxon>
        <taxon>Asparagales</taxon>
        <taxon>Orchidaceae</taxon>
        <taxon>Vanilloideae</taxon>
        <taxon>Vanilleae</taxon>
        <taxon>Vanilla</taxon>
    </lineage>
</organism>
<evidence type="ECO:0000313" key="3">
    <source>
        <dbReference type="Proteomes" id="UP000639772"/>
    </source>
</evidence>